<protein>
    <submittedName>
        <fullName evidence="2">Uncharacterized protein</fullName>
    </submittedName>
</protein>
<sequence>MTVSSEERDFMQNLLDKLNGEAANTAPTQLTETRKKSGPVELAGPGGVTDSDIMAMSEVLSRLDGLTNDMVNDPEPTQQFSQALHETRNPLGVKVGKWQIAQHEDASRMAGKQFFSIYHSETKQVIANDISLYETALQVARLLNTGEYVNSVKVRELFEQDDSYTSHKIDAHRFYIRSRKSTSRDQKELYENRMHASRDRAVALRTQLKKNLGL</sequence>
<gene>
    <name evidence="2" type="ORF">UFOVP29_218</name>
</gene>
<reference evidence="2" key="1">
    <citation type="submission" date="2020-04" db="EMBL/GenBank/DDBJ databases">
        <authorList>
            <person name="Chiriac C."/>
            <person name="Salcher M."/>
            <person name="Ghai R."/>
            <person name="Kavagutti S V."/>
        </authorList>
    </citation>
    <scope>NUCLEOTIDE SEQUENCE</scope>
</reference>
<feature type="region of interest" description="Disordered" evidence="1">
    <location>
        <begin position="19"/>
        <end position="48"/>
    </location>
</feature>
<dbReference type="EMBL" id="LR796167">
    <property type="protein sequence ID" value="CAB4123059.1"/>
    <property type="molecule type" value="Genomic_DNA"/>
</dbReference>
<evidence type="ECO:0000256" key="1">
    <source>
        <dbReference type="SAM" id="MobiDB-lite"/>
    </source>
</evidence>
<accession>A0A6J5KS55</accession>
<proteinExistence type="predicted"/>
<evidence type="ECO:0000313" key="2">
    <source>
        <dbReference type="EMBL" id="CAB4123059.1"/>
    </source>
</evidence>
<organism evidence="2">
    <name type="scientific">uncultured Caudovirales phage</name>
    <dbReference type="NCBI Taxonomy" id="2100421"/>
    <lineage>
        <taxon>Viruses</taxon>
        <taxon>Duplodnaviria</taxon>
        <taxon>Heunggongvirae</taxon>
        <taxon>Uroviricota</taxon>
        <taxon>Caudoviricetes</taxon>
        <taxon>Peduoviridae</taxon>
        <taxon>Maltschvirus</taxon>
        <taxon>Maltschvirus maltsch</taxon>
    </lineage>
</organism>
<name>A0A6J5KS55_9CAUD</name>